<evidence type="ECO:0000313" key="4">
    <source>
        <dbReference type="EMBL" id="ORY25701.1"/>
    </source>
</evidence>
<evidence type="ECO:0008006" key="6">
    <source>
        <dbReference type="Google" id="ProtNLM"/>
    </source>
</evidence>
<proteinExistence type="predicted"/>
<sequence>MNLRKHNFLFLVFLTLLFLAIQCQNNNEPTTNKEEVLPKVISVSDDSLSKSSSSSSSNSSSSNSNKNSSSNSNGNINKNQGISSATSNDSNNDKVLESNNSNGDNKSTNNDSQDNSNSSSLIRIEKAKAERIETIEIEKADLEISNLKIVSNIFFFLKKMLIINLDKNGFKIAISTPNVFDENSVVDIKWQAIDGMEPSSTIKIELHTNLTRKNDYFAYPTTETIVIDDNIPSNVNEINWNPYLKLKKNEKYFIRVWAYTNNNTATMSGLCIWSINDLLSEDKNTKTTKNNKASIVKLITFPTIGALLCFTVIGHFVHQNKQYKKYKSVNGYSDGDSEDGFANKGENIYYDAIKVEGNTGYNTLPQPWELEARRKHMMMHNQASLSDGSIQPKLGNGNEIFDNVNLNETNYNEPISITIEKPQSIKIQKKVNGPTTNSIRSHHHHHHNSSGNSYDSHVSLLKERKSIK</sequence>
<keyword evidence="2" id="KW-0812">Transmembrane</keyword>
<name>A0A1Y2AT25_9FUNG</name>
<organism evidence="4 5">
    <name type="scientific">Neocallimastix californiae</name>
    <dbReference type="NCBI Taxonomy" id="1754190"/>
    <lineage>
        <taxon>Eukaryota</taxon>
        <taxon>Fungi</taxon>
        <taxon>Fungi incertae sedis</taxon>
        <taxon>Chytridiomycota</taxon>
        <taxon>Chytridiomycota incertae sedis</taxon>
        <taxon>Neocallimastigomycetes</taxon>
        <taxon>Neocallimastigales</taxon>
        <taxon>Neocallimastigaceae</taxon>
        <taxon>Neocallimastix</taxon>
    </lineage>
</organism>
<dbReference type="Proteomes" id="UP000193920">
    <property type="component" value="Unassembled WGS sequence"/>
</dbReference>
<evidence type="ECO:0000256" key="3">
    <source>
        <dbReference type="SAM" id="SignalP"/>
    </source>
</evidence>
<protein>
    <recommendedName>
        <fullName evidence="6">Fibronectin type-III domain-containing protein</fullName>
    </recommendedName>
</protein>
<evidence type="ECO:0000256" key="2">
    <source>
        <dbReference type="SAM" id="Phobius"/>
    </source>
</evidence>
<dbReference type="EMBL" id="MCOG01000209">
    <property type="protein sequence ID" value="ORY25701.1"/>
    <property type="molecule type" value="Genomic_DNA"/>
</dbReference>
<accession>A0A1Y2AT25</accession>
<gene>
    <name evidence="4" type="ORF">LY90DRAFT_706260</name>
</gene>
<feature type="region of interest" description="Disordered" evidence="1">
    <location>
        <begin position="45"/>
        <end position="121"/>
    </location>
</feature>
<feature type="chain" id="PRO_5012395305" description="Fibronectin type-III domain-containing protein" evidence="3">
    <location>
        <begin position="24"/>
        <end position="468"/>
    </location>
</feature>
<keyword evidence="2" id="KW-0472">Membrane</keyword>
<evidence type="ECO:0000313" key="5">
    <source>
        <dbReference type="Proteomes" id="UP000193920"/>
    </source>
</evidence>
<keyword evidence="5" id="KW-1185">Reference proteome</keyword>
<feature type="transmembrane region" description="Helical" evidence="2">
    <location>
        <begin position="295"/>
        <end position="317"/>
    </location>
</feature>
<comment type="caution">
    <text evidence="4">The sequence shown here is derived from an EMBL/GenBank/DDBJ whole genome shotgun (WGS) entry which is preliminary data.</text>
</comment>
<evidence type="ECO:0000256" key="1">
    <source>
        <dbReference type="SAM" id="MobiDB-lite"/>
    </source>
</evidence>
<feature type="compositionally biased region" description="Low complexity" evidence="1">
    <location>
        <begin position="45"/>
        <end position="84"/>
    </location>
</feature>
<dbReference type="OrthoDB" id="2154762at2759"/>
<feature type="region of interest" description="Disordered" evidence="1">
    <location>
        <begin position="432"/>
        <end position="468"/>
    </location>
</feature>
<feature type="compositionally biased region" description="Low complexity" evidence="1">
    <location>
        <begin position="98"/>
        <end position="120"/>
    </location>
</feature>
<keyword evidence="2" id="KW-1133">Transmembrane helix</keyword>
<dbReference type="AlphaFoldDB" id="A0A1Y2AT25"/>
<keyword evidence="3" id="KW-0732">Signal</keyword>
<reference evidence="4 5" key="1">
    <citation type="submission" date="2016-08" db="EMBL/GenBank/DDBJ databases">
        <title>A Parts List for Fungal Cellulosomes Revealed by Comparative Genomics.</title>
        <authorList>
            <consortium name="DOE Joint Genome Institute"/>
            <person name="Haitjema C.H."/>
            <person name="Gilmore S.P."/>
            <person name="Henske J.K."/>
            <person name="Solomon K.V."/>
            <person name="De Groot R."/>
            <person name="Kuo A."/>
            <person name="Mondo S.J."/>
            <person name="Salamov A.A."/>
            <person name="Labutti K."/>
            <person name="Zhao Z."/>
            <person name="Chiniquy J."/>
            <person name="Barry K."/>
            <person name="Brewer H.M."/>
            <person name="Purvine S.O."/>
            <person name="Wright A.T."/>
            <person name="Boxma B."/>
            <person name="Van Alen T."/>
            <person name="Hackstein J.H."/>
            <person name="Baker S.E."/>
            <person name="Grigoriev I.V."/>
            <person name="O'Malley M.A."/>
        </authorList>
    </citation>
    <scope>NUCLEOTIDE SEQUENCE [LARGE SCALE GENOMIC DNA]</scope>
    <source>
        <strain evidence="4 5">G1</strain>
    </source>
</reference>
<feature type="signal peptide" evidence="3">
    <location>
        <begin position="1"/>
        <end position="23"/>
    </location>
</feature>